<feature type="domain" description="Dystroglycan-type cadherin-like" evidence="2">
    <location>
        <begin position="497"/>
        <end position="594"/>
    </location>
</feature>
<dbReference type="InterPro" id="IPR044023">
    <property type="entry name" value="Ig_7"/>
</dbReference>
<feature type="domain" description="Dystroglycan-type cadherin-like" evidence="2">
    <location>
        <begin position="694"/>
        <end position="770"/>
    </location>
</feature>
<dbReference type="InterPro" id="IPR026341">
    <property type="entry name" value="T9SS_type_B"/>
</dbReference>
<keyword evidence="1" id="KW-0812">Transmembrane</keyword>
<dbReference type="InterPro" id="IPR036116">
    <property type="entry name" value="FN3_sf"/>
</dbReference>
<dbReference type="Pfam" id="PF05345">
    <property type="entry name" value="He_PIG"/>
    <property type="match status" value="5"/>
</dbReference>
<evidence type="ECO:0000313" key="3">
    <source>
        <dbReference type="EMBL" id="SMC80663.1"/>
    </source>
</evidence>
<dbReference type="Pfam" id="PF13585">
    <property type="entry name" value="CHU_C"/>
    <property type="match status" value="1"/>
</dbReference>
<gene>
    <name evidence="3" type="ORF">SAMN04488101_103178</name>
</gene>
<evidence type="ECO:0000313" key="4">
    <source>
        <dbReference type="Proteomes" id="UP000192678"/>
    </source>
</evidence>
<keyword evidence="1" id="KW-0472">Membrane</keyword>
<dbReference type="InterPro" id="IPR006644">
    <property type="entry name" value="Cadg"/>
</dbReference>
<feature type="domain" description="Dystroglycan-type cadherin-like" evidence="2">
    <location>
        <begin position="597"/>
        <end position="681"/>
    </location>
</feature>
<accession>A0A1W2C680</accession>
<proteinExistence type="predicted"/>
<dbReference type="NCBIfam" id="TIGR04131">
    <property type="entry name" value="Bac_Flav_CTERM"/>
    <property type="match status" value="1"/>
</dbReference>
<dbReference type="Proteomes" id="UP000192678">
    <property type="component" value="Unassembled WGS sequence"/>
</dbReference>
<dbReference type="InterPro" id="IPR015919">
    <property type="entry name" value="Cadherin-like_sf"/>
</dbReference>
<keyword evidence="1" id="KW-1133">Transmembrane helix</keyword>
<dbReference type="SMART" id="SM00736">
    <property type="entry name" value="CADG"/>
    <property type="match status" value="3"/>
</dbReference>
<sequence>MSIIAAINYDHLNPLLMKRTSTLSSSFNFLLIFLGLTCITFFSLNTYGQTKNYLTVTPSTGIARYTTVLGIGSENPDVSSTGAGQVDAPGNAAANPSVAAATLKANYFSVLLASFEGEAYIQLKNAGQLTAGTTTYIPFDLPTNNGVNLDLLGVVGDLTGLLSSKVVRIDAYNNADASNDGTKVVDANVTATAVKDVAGRNYFAVTSTVPYNSVRIRLRVRNNLLSLSLGSTINMNVYTAFTTASDNCGSPLFTSVEQSGLNVSLTSLVTNPDRAIDNNLNTFSQIQAGLVGLGTSVSQTIIMNGLSEIGDVAKVTFSRPGSVLTLDLLKTITLRAYNGNNPVGQAVPLNTLLNLDLLGVFSDNTAVPVFFTPSGIFDRIKISIDNTLAVGGNILTGGINIHEVQRTVARPTFTGITGNALTLCGGTELSLMPQSPNAGYTYNFYKKIGVNGPRTLVSGVTGNNLKESGLAAGNYVYYVAAVETGCVAESDLDSVRVTVNPTVVFTTTILSNGMVGEAYTKQIDPATGGVPGYTYALAVGSQLPAGLNISSSGLISGVPSAAGTFTFSVVAKDAAGCTAMANYTLTIAAVLSFPVATLPNGMVGKTYPSTALPSPTGGTTPYTFTAVNAPPGLSLDPATGVFTGTPITAGTYTFPVTVTDADGNTVTTNFTIVVRDVLALTPANLSDGVNGVNYPSQIIPPATGGSGVYTYAVAPNNLPPGLSFDPSTRAITGLPSQSGTFTFPVNVTDSEGNTASLAYTITIKDPLVLGAASLPDGTVNVVYPTQTLPTATGGTGPYTYVGANTPPGLTFDPGTNQISGKPTQSGSFNTTVTVTDATGATVTQNYHINIQGLLVLPGATLANGTVGTPYPTQTLPGVSAGGTSPYTYSVPVLPSGLSFNPATREITGTPTTGGTFTITQTAMDANGITTSTDYTIVIGVADPVVANATICEGSSSPLSVTNVQAGVTYKWYASSGSTSIFTGTVFQTPTLTSTTTYYVQASSGTAISNRVEVKANVNPAPVAAAIITNNQIINDGQTTVLQASATAGNTISWYAAETGGAPLASGSSFTTPILNATTTYYVETQSAEGCVSTTRTAVVVTVVTGSSNPNCNAANRQETGTSGVLCLLCSVQGAGNSTDADPNNFTRITLSVGVGATGYQRLIFQNTGLATDSIRLDLETPTGLLDLNVLNGVTITVLKGTSVVSTYNLNSSLVDLKLQSGNRFKATFVAGGEYDRVEVRFGAVVAALSSLDIYGAEVINPNPTLTAGSQTICSGSTATLAATPNGSTSLAWYSAATGGSLLSSTNTYTTPALTATTTYYIEISKAGCANPERLPVVVTVTPALITPVITGTGTVCAGVPAVLSVTTPQADVTYNWYTAANGGTLLFTGTEFRTPVVNSDITYYVESVNGNCSSSVRTPAALTVSPAPALPQVSASATTINPGQTAILNASSTDNSNVPGVAPVVTFNWYTTATATTPVFTGPTYVTPPLLVNTTYYVEAKSIATGCVSAGRAQIAITVNNGGNPNPVPCEAPTTETNGVTGVALLSGVFNPQLAIDNDTQTGSSLVMTVGALGASVFQSVEFPTLSNVGDTVKLLLSAPGKLLSLGLFSSIKLNTFNGAANNNDEVTVSDPLLVSVELLNGNSQALVSFVPTAQFDKVRLTLNGGLVGALNTIDLNYVQRVMVAPKVASSTVTACAPNTIPLEVVSPIAGITYKWYNAAGTSIGQGVSITSPALTATTKFYVEASSPATGCTSSRTVINVTVTPVPDAPQLLSANVVTCSGSSVVLTIANPQPGLTYVWRDGSNSVVQSLPSATYTITTVSGLATYTVTAQNGCGGASTATTATVNVGATPTPPAITPTAATINSGESAVLIATATTPGATFKWYTTDPTLGGAVEISTVANGQNGTFVTDPILNNGATPILQTYWITSTTGVCTSAAASVVVTILPPASGGGVPCEAATAEEIGTGGPLALLAGVDNRLQAVDNNVNTGSALRIPVGVGSFVYQRVIFTGVSTIGDKVRLKLVSPSKLLTLAVIPGIEVTTYNGAISNVDVMALDNPLIQLEILPGNEEAIIEFTPINVFDRVEVRLNSGLAGALTAINFNYAQRIIAAPEVVAAPATICAGTPTDLMVLNPVGSMTYNWYIDNATTPAASGPTFPIGGLAPGTHEFFVAASRNGCESPVRTKVTVTILAVPDVPVALPGNPTTACANSPAVLGVTQVQGVSYTWYDALTAGNVLATNTSVYTTPSLSPGTYTYYVGAINANGCPPLILTRTAITIVVHPSALPSDITVTGAEKAFCVGTVASLTANSAIGNAVFTWYSDAALTDALFTGPTYTPTVNQNTTYYVTVRGDNKCENTSGSGKAIVLKVNPPATAADIAVAGSSAPFCAGSTANLTASSTTVVNPIFNWYSDAALTKLEHTGLTFNPVVTAAITYYVTVSGDNRCENAAADAKMVTISINPTAKAADIIVTGAEKPFCAGSTVQLNAGSVTVINPVFTWYRNAALTDLLFTGPIYSQVVTATTTFFVTVRGANKCENVSADARAVTVTINPPATAADITVSGANKPFCEGNIAQLLATTTTVDNPVFTWYSDATLMNVVFRGQSFTPTITASTNYYVTVRGDNRCENLSNGGKIVAITVNLPASASDITVTGFNKPFCVGATANLKASSITVINPVFTWYSNAALTNAVFTGENYSPVINGPTAYYVTVRGDNRCESPAAAAQVVAITINNPATDADINVAGAALPICEGETVTLTATSAVVNPIFTWYSNQALTSPITTGATFSPSISATATYYVTVRGDNRCENLSGTGKGVTITVNPRPNVPVIASTGTTICSGDATLLTIQNPQSGVLYEWFTAVTGGSPVNTGATFTTGFLNATIDYFVQATNASNCSSATGRVKVTVNVGVRPQAPLVVSANVNTCLGSGATLSVSNAVAGVTYNWYSATNATVALGSGATFSAPATTTTTTTYYVEAVLGNCANTTRTAVIVTAGAIPTAPPSISGAANPLCSGSTTVLTVNNPDATLKYAWFTNSAGGTALAEGNTFNVPVLNATATYYVGSINAQTNCPSSTRTAVTVNVLTKLNAPVVVVQSTTATSVTFAWSAITGATAYEVSLDGGLTWILPSGGAAGTTHLISGLQPNQKVNIRVRAKGQLDCQLSDATTFNGGSENPLGNAVFVPNTFTPNNDGKNDVLYVYGNSIAKMKFGIYNQWGQFIYESVNVQNGWDGTHKGQAQPNGVYVYLLDLEFSDGTKEIKKGTITILR</sequence>
<dbReference type="GO" id="GO:0005509">
    <property type="term" value="F:calcium ion binding"/>
    <property type="evidence" value="ECO:0007669"/>
    <property type="project" value="InterPro"/>
</dbReference>
<dbReference type="InterPro" id="IPR013783">
    <property type="entry name" value="Ig-like_fold"/>
</dbReference>
<dbReference type="PANTHER" id="PTHR37494">
    <property type="entry name" value="HEMAGGLUTININ"/>
    <property type="match status" value="1"/>
</dbReference>
<reference evidence="3 4" key="1">
    <citation type="submission" date="2017-04" db="EMBL/GenBank/DDBJ databases">
        <authorList>
            <person name="Afonso C.L."/>
            <person name="Miller P.J."/>
            <person name="Scott M.A."/>
            <person name="Spackman E."/>
            <person name="Goraichik I."/>
            <person name="Dimitrov K.M."/>
            <person name="Suarez D.L."/>
            <person name="Swayne D.E."/>
        </authorList>
    </citation>
    <scope>NUCLEOTIDE SEQUENCE [LARGE SCALE GENOMIC DNA]</scope>
    <source>
        <strain evidence="3 4">DSM 19625</strain>
    </source>
</reference>
<feature type="transmembrane region" description="Helical" evidence="1">
    <location>
        <begin position="27"/>
        <end position="48"/>
    </location>
</feature>
<name>A0A1W2C680_9SPHI</name>
<dbReference type="PANTHER" id="PTHR37494:SF1">
    <property type="entry name" value="STAPHYLOCOCCUS AUREUS SURFACE PROTEIN A"/>
    <property type="match status" value="1"/>
</dbReference>
<dbReference type="GO" id="GO:0016020">
    <property type="term" value="C:membrane"/>
    <property type="evidence" value="ECO:0007669"/>
    <property type="project" value="InterPro"/>
</dbReference>
<dbReference type="SUPFAM" id="SSF49265">
    <property type="entry name" value="Fibronectin type III"/>
    <property type="match status" value="1"/>
</dbReference>
<evidence type="ECO:0000259" key="2">
    <source>
        <dbReference type="SMART" id="SM00736"/>
    </source>
</evidence>
<protein>
    <submittedName>
        <fullName evidence="3">Gliding motility-associated C-terminal domain-containing protein</fullName>
    </submittedName>
</protein>
<organism evidence="3 4">
    <name type="scientific">Pedobacter nyackensis</name>
    <dbReference type="NCBI Taxonomy" id="475255"/>
    <lineage>
        <taxon>Bacteria</taxon>
        <taxon>Pseudomonadati</taxon>
        <taxon>Bacteroidota</taxon>
        <taxon>Sphingobacteriia</taxon>
        <taxon>Sphingobacteriales</taxon>
        <taxon>Sphingobacteriaceae</taxon>
        <taxon>Pedobacter</taxon>
    </lineage>
</organism>
<dbReference type="STRING" id="475255.SAMN04488101_103178"/>
<dbReference type="Pfam" id="PF19081">
    <property type="entry name" value="Ig_7"/>
    <property type="match status" value="19"/>
</dbReference>
<dbReference type="Gene3D" id="2.60.40.10">
    <property type="entry name" value="Immunoglobulins"/>
    <property type="match status" value="6"/>
</dbReference>
<dbReference type="EMBL" id="FWYB01000003">
    <property type="protein sequence ID" value="SMC80663.1"/>
    <property type="molecule type" value="Genomic_DNA"/>
</dbReference>
<evidence type="ECO:0000256" key="1">
    <source>
        <dbReference type="SAM" id="Phobius"/>
    </source>
</evidence>
<dbReference type="SUPFAM" id="SSF49313">
    <property type="entry name" value="Cadherin-like"/>
    <property type="match status" value="5"/>
</dbReference>
<keyword evidence="4" id="KW-1185">Reference proteome</keyword>